<accession>A0A7D5Q859</accession>
<evidence type="ECO:0000256" key="1">
    <source>
        <dbReference type="SAM" id="Coils"/>
    </source>
</evidence>
<dbReference type="Proteomes" id="UP000509626">
    <property type="component" value="Chromosome"/>
</dbReference>
<evidence type="ECO:0008006" key="4">
    <source>
        <dbReference type="Google" id="ProtNLM"/>
    </source>
</evidence>
<evidence type="ECO:0000313" key="2">
    <source>
        <dbReference type="EMBL" id="QLG60616.1"/>
    </source>
</evidence>
<dbReference type="AlphaFoldDB" id="A0A7D5Q859"/>
<gene>
    <name evidence="2" type="ORF">HUG12_02190</name>
</gene>
<keyword evidence="1" id="KW-0175">Coiled coil</keyword>
<dbReference type="KEGG" id="halu:HUG12_02190"/>
<dbReference type="GeneID" id="56036231"/>
<feature type="coiled-coil region" evidence="1">
    <location>
        <begin position="26"/>
        <end position="53"/>
    </location>
</feature>
<name>A0A7D5Q859_9EURY</name>
<dbReference type="RefSeq" id="WP_179267202.1">
    <property type="nucleotide sequence ID" value="NZ_CP058579.1"/>
</dbReference>
<reference evidence="2 3" key="1">
    <citation type="submission" date="2020-06" db="EMBL/GenBank/DDBJ databases">
        <title>NJ-3-1, isolated from saline soil.</title>
        <authorList>
            <person name="Cui H.L."/>
            <person name="Shi X."/>
        </authorList>
    </citation>
    <scope>NUCLEOTIDE SEQUENCE [LARGE SCALE GENOMIC DNA]</scope>
    <source>
        <strain evidence="2 3">NJ-3-1</strain>
    </source>
</reference>
<protein>
    <recommendedName>
        <fullName evidence="4">Transposase</fullName>
    </recommendedName>
</protein>
<organism evidence="2 3">
    <name type="scientific">Halorarum salinum</name>
    <dbReference type="NCBI Taxonomy" id="2743089"/>
    <lineage>
        <taxon>Archaea</taxon>
        <taxon>Methanobacteriati</taxon>
        <taxon>Methanobacteriota</taxon>
        <taxon>Stenosarchaea group</taxon>
        <taxon>Halobacteria</taxon>
        <taxon>Halobacteriales</taxon>
        <taxon>Haloferacaceae</taxon>
        <taxon>Halorarum</taxon>
    </lineage>
</organism>
<keyword evidence="3" id="KW-1185">Reference proteome</keyword>
<dbReference type="EMBL" id="CP058579">
    <property type="protein sequence ID" value="QLG60616.1"/>
    <property type="molecule type" value="Genomic_DNA"/>
</dbReference>
<proteinExistence type="predicted"/>
<sequence length="91" mass="10158">MSAEPDGGSDARVPGLVYGGDDAPEVVRLRRENARLRQQLVVKEREREHLIARYEALLADANCGDGGGSERSATENRSARVIRRLPWPFDR</sequence>
<evidence type="ECO:0000313" key="3">
    <source>
        <dbReference type="Proteomes" id="UP000509626"/>
    </source>
</evidence>